<accession>A0A101S3K7</accession>
<keyword evidence="2" id="KW-1185">Reference proteome</keyword>
<proteinExistence type="predicted"/>
<dbReference type="AlphaFoldDB" id="A0A101S3K7"/>
<dbReference type="Pfam" id="PF05655">
    <property type="entry name" value="AvrD"/>
    <property type="match status" value="1"/>
</dbReference>
<accession>A0A117PFD3</accession>
<dbReference type="Proteomes" id="UP000054375">
    <property type="component" value="Unassembled WGS sequence"/>
</dbReference>
<protein>
    <recommendedName>
        <fullName evidence="3">Avirulence D protein (AvrD)</fullName>
    </recommendedName>
</protein>
<gene>
    <name evidence="1" type="ORF">AQJ54_16765</name>
</gene>
<sequence>MTLSRPVRPSLADCLGPAEHRFFGDGFRRVRQRLHDIRVVRGPHAAEARARASVRYPPDWSAKSTKGTLVPHLSSIDTLLLGAQLAEILLVHAYDLDPGARSRMWLREVRLRAGGRPQEDLDHLAVHGVARPAESVPVVDGLRATVVHTRIGSMDVRSEVQHETGDGYRADSGEARHASAVDALGEPCRCYFVEQFRHRGLEFVDMAVDRAAREIDATVRITPAPGEGHPFSTGLEAAYGPSASMIDAITVTGQLTQVLLYALDGLDRHDSDTLWLRRATLSTRLPLRALDRPFPARARIEDTHRLAMADDTWRACDLSYSFHGISGRFAVAHRLPDRGPRSR</sequence>
<dbReference type="EMBL" id="LMWV01000014">
    <property type="protein sequence ID" value="KUN66852.1"/>
    <property type="molecule type" value="Genomic_DNA"/>
</dbReference>
<organism evidence="1 2">
    <name type="scientific">Streptomyces griseorubiginosus</name>
    <dbReference type="NCBI Taxonomy" id="67304"/>
    <lineage>
        <taxon>Bacteria</taxon>
        <taxon>Bacillati</taxon>
        <taxon>Actinomycetota</taxon>
        <taxon>Actinomycetes</taxon>
        <taxon>Kitasatosporales</taxon>
        <taxon>Streptomycetaceae</taxon>
        <taxon>Streptomyces</taxon>
    </lineage>
</organism>
<evidence type="ECO:0000313" key="2">
    <source>
        <dbReference type="Proteomes" id="UP000054375"/>
    </source>
</evidence>
<comment type="caution">
    <text evidence="1">The sequence shown here is derived from an EMBL/GenBank/DDBJ whole genome shotgun (WGS) entry which is preliminary data.</text>
</comment>
<dbReference type="InterPro" id="IPR008799">
    <property type="entry name" value="Pseudomon_AvrD"/>
</dbReference>
<reference evidence="1 2" key="1">
    <citation type="submission" date="2015-10" db="EMBL/GenBank/DDBJ databases">
        <title>Draft genome sequence of Streptomyces griseorubiginosus DSM 40469, type strain for the species Streptomyces griseorubiginosus.</title>
        <authorList>
            <person name="Ruckert C."/>
            <person name="Winkler A."/>
            <person name="Kalinowski J."/>
            <person name="Kampfer P."/>
            <person name="Glaeser S."/>
        </authorList>
    </citation>
    <scope>NUCLEOTIDE SEQUENCE [LARGE SCALE GENOMIC DNA]</scope>
    <source>
        <strain evidence="1 2">DSM 40469</strain>
    </source>
</reference>
<evidence type="ECO:0000313" key="1">
    <source>
        <dbReference type="EMBL" id="KUN66852.1"/>
    </source>
</evidence>
<evidence type="ECO:0008006" key="3">
    <source>
        <dbReference type="Google" id="ProtNLM"/>
    </source>
</evidence>
<name>A0A101S3K7_9ACTN</name>
<dbReference type="RefSeq" id="WP_062021698.1">
    <property type="nucleotide sequence ID" value="NZ_JBEOZZ010000002.1"/>
</dbReference>